<keyword evidence="3" id="KW-0472">Membrane</keyword>
<reference evidence="5 6" key="1">
    <citation type="submission" date="2017-09" db="EMBL/GenBank/DDBJ databases">
        <authorList>
            <consortium name="International Durum Wheat Genome Sequencing Consortium (IDWGSC)"/>
            <person name="Milanesi L."/>
        </authorList>
    </citation>
    <scope>NUCLEOTIDE SEQUENCE [LARGE SCALE GENOMIC DNA]</scope>
    <source>
        <strain evidence="6">cv. Svevo</strain>
    </source>
</reference>
<feature type="compositionally biased region" description="Polar residues" evidence="2">
    <location>
        <begin position="1"/>
        <end position="10"/>
    </location>
</feature>
<feature type="transmembrane region" description="Helical" evidence="3">
    <location>
        <begin position="162"/>
        <end position="192"/>
    </location>
</feature>
<comment type="similarity">
    <text evidence="1">Belongs to the HAK/KUP transporter (TC 2.A.72.3) family.</text>
</comment>
<dbReference type="Pfam" id="PF02705">
    <property type="entry name" value="K_trans"/>
    <property type="match status" value="1"/>
</dbReference>
<feature type="domain" description="K+ potassium transporter integral membrane" evidence="4">
    <location>
        <begin position="40"/>
        <end position="184"/>
    </location>
</feature>
<evidence type="ECO:0000256" key="1">
    <source>
        <dbReference type="ARBA" id="ARBA00008440"/>
    </source>
</evidence>
<keyword evidence="3" id="KW-1133">Transmembrane helix</keyword>
<evidence type="ECO:0000259" key="4">
    <source>
        <dbReference type="Pfam" id="PF02705"/>
    </source>
</evidence>
<dbReference type="EMBL" id="LT934113">
    <property type="protein sequence ID" value="VAH35688.1"/>
    <property type="molecule type" value="Genomic_DNA"/>
</dbReference>
<keyword evidence="3" id="KW-0812">Transmembrane</keyword>
<protein>
    <recommendedName>
        <fullName evidence="4">K+ potassium transporter integral membrane domain-containing protein</fullName>
    </recommendedName>
</protein>
<evidence type="ECO:0000313" key="5">
    <source>
        <dbReference type="EMBL" id="VAH35688.1"/>
    </source>
</evidence>
<dbReference type="Gramene" id="TRITD2Av1G247120.3">
    <property type="protein sequence ID" value="TRITD2Av1G247120.3"/>
    <property type="gene ID" value="TRITD2Av1G247120"/>
</dbReference>
<organism evidence="5 6">
    <name type="scientific">Triticum turgidum subsp. durum</name>
    <name type="common">Durum wheat</name>
    <name type="synonym">Triticum durum</name>
    <dbReference type="NCBI Taxonomy" id="4567"/>
    <lineage>
        <taxon>Eukaryota</taxon>
        <taxon>Viridiplantae</taxon>
        <taxon>Streptophyta</taxon>
        <taxon>Embryophyta</taxon>
        <taxon>Tracheophyta</taxon>
        <taxon>Spermatophyta</taxon>
        <taxon>Magnoliopsida</taxon>
        <taxon>Liliopsida</taxon>
        <taxon>Poales</taxon>
        <taxon>Poaceae</taxon>
        <taxon>BOP clade</taxon>
        <taxon>Pooideae</taxon>
        <taxon>Triticodae</taxon>
        <taxon>Triticeae</taxon>
        <taxon>Triticinae</taxon>
        <taxon>Triticum</taxon>
    </lineage>
</organism>
<dbReference type="GO" id="GO:0016020">
    <property type="term" value="C:membrane"/>
    <property type="evidence" value="ECO:0007669"/>
    <property type="project" value="InterPro"/>
</dbReference>
<sequence>MASLSESEGTNRGGMWELDQNLDQPMDEEATRLKNMYREKSLGVVFGDLGTSPLYVFYNAFPHGVYDDEDVIGALSLIIYTLTLIPLLKYVFVVLRANDNGQGGTLALYSLLCRHAKISTIPNQHKTDEDLTTYSRQTYEENSLAAKIKRWLETRAYKRNCLLILVLLGTCTAIGDGILTPAISGSFCIRWYKSSKSKHEY</sequence>
<evidence type="ECO:0000313" key="6">
    <source>
        <dbReference type="Proteomes" id="UP000324705"/>
    </source>
</evidence>
<feature type="region of interest" description="Disordered" evidence="2">
    <location>
        <begin position="1"/>
        <end position="21"/>
    </location>
</feature>
<feature type="transmembrane region" description="Helical" evidence="3">
    <location>
        <begin position="72"/>
        <end position="92"/>
    </location>
</feature>
<dbReference type="PANTHER" id="PTHR30540:SF95">
    <property type="entry name" value="POTASSIUM TRANSPORTER 10"/>
    <property type="match status" value="1"/>
</dbReference>
<feature type="transmembrane region" description="Helical" evidence="3">
    <location>
        <begin position="42"/>
        <end position="60"/>
    </location>
</feature>
<dbReference type="PANTHER" id="PTHR30540">
    <property type="entry name" value="OSMOTIC STRESS POTASSIUM TRANSPORTER"/>
    <property type="match status" value="1"/>
</dbReference>
<dbReference type="InterPro" id="IPR003855">
    <property type="entry name" value="K+_transporter"/>
</dbReference>
<evidence type="ECO:0000256" key="2">
    <source>
        <dbReference type="SAM" id="MobiDB-lite"/>
    </source>
</evidence>
<dbReference type="InterPro" id="IPR053951">
    <property type="entry name" value="K_trans_N"/>
</dbReference>
<gene>
    <name evidence="5" type="ORF">TRITD_2Av1G247120</name>
</gene>
<dbReference type="GO" id="GO:0015079">
    <property type="term" value="F:potassium ion transmembrane transporter activity"/>
    <property type="evidence" value="ECO:0007669"/>
    <property type="project" value="InterPro"/>
</dbReference>
<dbReference type="AlphaFoldDB" id="A0A9R1P2U4"/>
<dbReference type="Proteomes" id="UP000324705">
    <property type="component" value="Chromosome 2A"/>
</dbReference>
<keyword evidence="6" id="KW-1185">Reference proteome</keyword>
<name>A0A9R1P2U4_TRITD</name>
<proteinExistence type="inferred from homology"/>
<evidence type="ECO:0000256" key="3">
    <source>
        <dbReference type="SAM" id="Phobius"/>
    </source>
</evidence>
<accession>A0A9R1P2U4</accession>